<proteinExistence type="predicted"/>
<protein>
    <submittedName>
        <fullName evidence="1">Uncharacterized protein</fullName>
    </submittedName>
</protein>
<reference evidence="1" key="1">
    <citation type="submission" date="2014-09" db="EMBL/GenBank/DDBJ databases">
        <authorList>
            <person name="Magalhaes I.L.F."/>
            <person name="Oliveira U."/>
            <person name="Santos F.R."/>
            <person name="Vidigal T.H.D.A."/>
            <person name="Brescovit A.D."/>
            <person name="Santos A.J."/>
        </authorList>
    </citation>
    <scope>NUCLEOTIDE SEQUENCE</scope>
    <source>
        <tissue evidence="1">Shoot tissue taken approximately 20 cm above the soil surface</tissue>
    </source>
</reference>
<dbReference type="EMBL" id="GBRH01212408">
    <property type="protein sequence ID" value="JAD85487.1"/>
    <property type="molecule type" value="Transcribed_RNA"/>
</dbReference>
<dbReference type="AlphaFoldDB" id="A0A0A9DP03"/>
<accession>A0A0A9DP03</accession>
<sequence>MPCNGFLIMYNTMVMRREQSAQQPRTMFRGVNASLDGTTPRWLSNLFAIVVQHSSTIKYEEPSFPVTSQV</sequence>
<reference evidence="1" key="2">
    <citation type="journal article" date="2015" name="Data Brief">
        <title>Shoot transcriptome of the giant reed, Arundo donax.</title>
        <authorList>
            <person name="Barrero R.A."/>
            <person name="Guerrero F.D."/>
            <person name="Moolhuijzen P."/>
            <person name="Goolsby J.A."/>
            <person name="Tidwell J."/>
            <person name="Bellgard S.E."/>
            <person name="Bellgard M.I."/>
        </authorList>
    </citation>
    <scope>NUCLEOTIDE SEQUENCE</scope>
    <source>
        <tissue evidence="1">Shoot tissue taken approximately 20 cm above the soil surface</tissue>
    </source>
</reference>
<evidence type="ECO:0000313" key="1">
    <source>
        <dbReference type="EMBL" id="JAD85487.1"/>
    </source>
</evidence>
<name>A0A0A9DP03_ARUDO</name>
<organism evidence="1">
    <name type="scientific">Arundo donax</name>
    <name type="common">Giant reed</name>
    <name type="synonym">Donax arundinaceus</name>
    <dbReference type="NCBI Taxonomy" id="35708"/>
    <lineage>
        <taxon>Eukaryota</taxon>
        <taxon>Viridiplantae</taxon>
        <taxon>Streptophyta</taxon>
        <taxon>Embryophyta</taxon>
        <taxon>Tracheophyta</taxon>
        <taxon>Spermatophyta</taxon>
        <taxon>Magnoliopsida</taxon>
        <taxon>Liliopsida</taxon>
        <taxon>Poales</taxon>
        <taxon>Poaceae</taxon>
        <taxon>PACMAD clade</taxon>
        <taxon>Arundinoideae</taxon>
        <taxon>Arundineae</taxon>
        <taxon>Arundo</taxon>
    </lineage>
</organism>